<keyword evidence="1" id="KW-0472">Membrane</keyword>
<feature type="transmembrane region" description="Helical" evidence="1">
    <location>
        <begin position="89"/>
        <end position="110"/>
    </location>
</feature>
<dbReference type="EMBL" id="JAUTXY010000002">
    <property type="protein sequence ID" value="MEE2056778.1"/>
    <property type="molecule type" value="Genomic_DNA"/>
</dbReference>
<feature type="transmembrane region" description="Helical" evidence="1">
    <location>
        <begin position="155"/>
        <end position="179"/>
    </location>
</feature>
<feature type="transmembrane region" description="Helical" evidence="1">
    <location>
        <begin position="57"/>
        <end position="77"/>
    </location>
</feature>
<accession>A0ABU7L5J5</accession>
<feature type="transmembrane region" description="Helical" evidence="1">
    <location>
        <begin position="185"/>
        <end position="212"/>
    </location>
</feature>
<dbReference type="Pfam" id="PF04087">
    <property type="entry name" value="DUF389"/>
    <property type="match status" value="1"/>
</dbReference>
<dbReference type="Proteomes" id="UP001336020">
    <property type="component" value="Unassembled WGS sequence"/>
</dbReference>
<feature type="transmembrane region" description="Helical" evidence="1">
    <location>
        <begin position="130"/>
        <end position="148"/>
    </location>
</feature>
<sequence length="321" mass="33048">MNVLVPDSQRRTLDELVDRLDLSAGESASKRSAFWIMLTLSAVIAASGVAGDSTATVIGAMIVAPLSVPILGVGLGIATAQGRLIVRSLLLVLLGIVLVVAIGFVVSQLLPNPTNVLSNSQVVGRTSPKLMDLTAALATGLVGVIAITRRDVGDVLPGVAIAISLVPPLAVVGVCLGSGAPGLALGAFVLFASNMVAMIVTATVVLVVVGYAREAGAGEARRGRAYAVLVTGLIIVAVPMVVNSLSSLWAGQIADAARIWLGDESVSQVTDVSLQQRTALVHVLSPEKLPPVDELQSAVDDLVPWHPEVVIVHTYGGRFSE</sequence>
<dbReference type="RefSeq" id="WP_330132064.1">
    <property type="nucleotide sequence ID" value="NZ_JAUTXY010000002.1"/>
</dbReference>
<keyword evidence="1" id="KW-0812">Transmembrane</keyword>
<comment type="caution">
    <text evidence="2">The sequence shown here is derived from an EMBL/GenBank/DDBJ whole genome shotgun (WGS) entry which is preliminary data.</text>
</comment>
<keyword evidence="3" id="KW-1185">Reference proteome</keyword>
<feature type="transmembrane region" description="Helical" evidence="1">
    <location>
        <begin position="224"/>
        <end position="242"/>
    </location>
</feature>
<dbReference type="PANTHER" id="PTHR20992">
    <property type="entry name" value="AT15442P-RELATED"/>
    <property type="match status" value="1"/>
</dbReference>
<organism evidence="2 3">
    <name type="scientific">Rhodococcus artemisiae</name>
    <dbReference type="NCBI Taxonomy" id="714159"/>
    <lineage>
        <taxon>Bacteria</taxon>
        <taxon>Bacillati</taxon>
        <taxon>Actinomycetota</taxon>
        <taxon>Actinomycetes</taxon>
        <taxon>Mycobacteriales</taxon>
        <taxon>Nocardiaceae</taxon>
        <taxon>Rhodococcus</taxon>
    </lineage>
</organism>
<dbReference type="PANTHER" id="PTHR20992:SF9">
    <property type="entry name" value="AT15442P-RELATED"/>
    <property type="match status" value="1"/>
</dbReference>
<proteinExistence type="predicted"/>
<evidence type="ECO:0000313" key="3">
    <source>
        <dbReference type="Proteomes" id="UP001336020"/>
    </source>
</evidence>
<dbReference type="InterPro" id="IPR005240">
    <property type="entry name" value="DUF389"/>
</dbReference>
<evidence type="ECO:0000256" key="1">
    <source>
        <dbReference type="SAM" id="Phobius"/>
    </source>
</evidence>
<feature type="transmembrane region" description="Helical" evidence="1">
    <location>
        <begin position="33"/>
        <end position="51"/>
    </location>
</feature>
<reference evidence="2 3" key="1">
    <citation type="submission" date="2023-07" db="EMBL/GenBank/DDBJ databases">
        <authorList>
            <person name="Girao M."/>
            <person name="Carvalho M.F."/>
        </authorList>
    </citation>
    <scope>NUCLEOTIDE SEQUENCE [LARGE SCALE GENOMIC DNA]</scope>
    <source>
        <strain evidence="2 3">YIM65754</strain>
    </source>
</reference>
<evidence type="ECO:0000313" key="2">
    <source>
        <dbReference type="EMBL" id="MEE2056778.1"/>
    </source>
</evidence>
<keyword evidence="1" id="KW-1133">Transmembrane helix</keyword>
<gene>
    <name evidence="2" type="ORF">Q7514_04475</name>
</gene>
<protein>
    <submittedName>
        <fullName evidence="2">TIGR00341 family protein</fullName>
    </submittedName>
</protein>
<name>A0ABU7L5J5_9NOCA</name>
<dbReference type="NCBIfam" id="TIGR00341">
    <property type="entry name" value="TIGR00341 family protein"/>
    <property type="match status" value="1"/>
</dbReference>